<dbReference type="InterPro" id="IPR005467">
    <property type="entry name" value="His_kinase_dom"/>
</dbReference>
<dbReference type="InterPro" id="IPR003018">
    <property type="entry name" value="GAF"/>
</dbReference>
<comment type="catalytic activity">
    <reaction evidence="1">
        <text>ATP + protein L-histidine = ADP + protein N-phospho-L-histidine.</text>
        <dbReference type="EC" id="2.7.13.3"/>
    </reaction>
</comment>
<dbReference type="Proteomes" id="UP000622638">
    <property type="component" value="Unassembled WGS sequence"/>
</dbReference>
<feature type="transmembrane region" description="Helical" evidence="4">
    <location>
        <begin position="198"/>
        <end position="216"/>
    </location>
</feature>
<dbReference type="Pfam" id="PF02518">
    <property type="entry name" value="HATPase_c"/>
    <property type="match status" value="1"/>
</dbReference>
<dbReference type="PANTHER" id="PTHR43547:SF2">
    <property type="entry name" value="HYBRID SIGNAL TRANSDUCTION HISTIDINE KINASE C"/>
    <property type="match status" value="1"/>
</dbReference>
<dbReference type="PROSITE" id="PS50109">
    <property type="entry name" value="HIS_KIN"/>
    <property type="match status" value="1"/>
</dbReference>
<dbReference type="NCBIfam" id="TIGR02916">
    <property type="entry name" value="PEP_his_kin"/>
    <property type="match status" value="1"/>
</dbReference>
<dbReference type="Pfam" id="PF01590">
    <property type="entry name" value="GAF"/>
    <property type="match status" value="1"/>
</dbReference>
<keyword evidence="4" id="KW-0472">Membrane</keyword>
<feature type="transmembrane region" description="Helical" evidence="4">
    <location>
        <begin position="228"/>
        <end position="252"/>
    </location>
</feature>
<keyword evidence="7" id="KW-1185">Reference proteome</keyword>
<name>A0ABQ1L4A6_9BURK</name>
<keyword evidence="6" id="KW-0808">Transferase</keyword>
<dbReference type="InterPro" id="IPR003594">
    <property type="entry name" value="HATPase_dom"/>
</dbReference>
<dbReference type="PANTHER" id="PTHR43547">
    <property type="entry name" value="TWO-COMPONENT HISTIDINE KINASE"/>
    <property type="match status" value="1"/>
</dbReference>
<dbReference type="SUPFAM" id="SSF55781">
    <property type="entry name" value="GAF domain-like"/>
    <property type="match status" value="1"/>
</dbReference>
<evidence type="ECO:0000256" key="1">
    <source>
        <dbReference type="ARBA" id="ARBA00000085"/>
    </source>
</evidence>
<comment type="caution">
    <text evidence="6">The sequence shown here is derived from an EMBL/GenBank/DDBJ whole genome shotgun (WGS) entry which is preliminary data.</text>
</comment>
<sequence length="695" mass="77372">MEALMPVSTAIFSYASAALAFALLCLLLLTAWRRRSYAGAIAAASAVMVLWSASMIWLARGGHSLLLAECVELLRQGAWTAVLLALLGHLRRRPNERRRSRIALWVVLAYAALLAAAVANLLLPSVLMFYVTTIGRVALPVLGMLLVEQLYRNKAAEERWAIKFACLGIGAIFVYDFYMYSDMLLFRELNVELWGARGIVNALTMPLIAVSLARNASWSHQIAVSRRILFHSATLVGAAVYLLAMSSAAYYLRFVGGEWGSLMQLAFLFGATVLLVTVLFSGSFRAWLRVFISKHFFRYSYDYRDEWLSFTRTLSQQGPGLGVRSIQALAALVESPGGALWIRRDTQDIDRFEPFAHWEVPPATAIEPAGTPFCVFMEQKQWVVEVNVRGERRAPADDPAAPPPLPAWLAVMPRAWLAVPLMLHGRLFGFVVLQRPRSNMNLNWEVLDLLKIAGTQAASYLAQQEADSALMLARQFDSFNRLSTFVVHDLKNLVAQLSLLTANAEKHRDNPEFQRDMQDTVSYSVQKMKLMLQKLSRGATQGRARPLAVDQLLKQAIALKAAFEPRPVLEVQQPDLPVLADPERLERVLGHLIQNAIEATPKEGRVTVRVAGDADQVTIDIADTGQGMSEEFIRERLFKPFDSTKSAGMGVGAFESREYIQELGGRLAVRSTPLQGTTFTVRLPRYRVHAVEQAA</sequence>
<evidence type="ECO:0000256" key="3">
    <source>
        <dbReference type="ARBA" id="ARBA00022553"/>
    </source>
</evidence>
<dbReference type="SMART" id="SM00387">
    <property type="entry name" value="HATPase_c"/>
    <property type="match status" value="1"/>
</dbReference>
<organism evidence="6 7">
    <name type="scientific">Pseudoduganella buxea</name>
    <dbReference type="NCBI Taxonomy" id="1949069"/>
    <lineage>
        <taxon>Bacteria</taxon>
        <taxon>Pseudomonadati</taxon>
        <taxon>Pseudomonadota</taxon>
        <taxon>Betaproteobacteria</taxon>
        <taxon>Burkholderiales</taxon>
        <taxon>Oxalobacteraceae</taxon>
        <taxon>Telluria group</taxon>
        <taxon>Pseudoduganella</taxon>
    </lineage>
</organism>
<keyword evidence="4" id="KW-0812">Transmembrane</keyword>
<feature type="transmembrane region" description="Helical" evidence="4">
    <location>
        <begin position="160"/>
        <end position="178"/>
    </location>
</feature>
<feature type="transmembrane region" description="Helical" evidence="4">
    <location>
        <begin position="102"/>
        <end position="123"/>
    </location>
</feature>
<dbReference type="InterPro" id="IPR004358">
    <property type="entry name" value="Sig_transdc_His_kin-like_C"/>
</dbReference>
<reference evidence="7" key="1">
    <citation type="journal article" date="2019" name="Int. J. Syst. Evol. Microbiol.">
        <title>The Global Catalogue of Microorganisms (GCM) 10K type strain sequencing project: providing services to taxonomists for standard genome sequencing and annotation.</title>
        <authorList>
            <consortium name="The Broad Institute Genomics Platform"/>
            <consortium name="The Broad Institute Genome Sequencing Center for Infectious Disease"/>
            <person name="Wu L."/>
            <person name="Ma J."/>
        </authorList>
    </citation>
    <scope>NUCLEOTIDE SEQUENCE [LARGE SCALE GENOMIC DNA]</scope>
    <source>
        <strain evidence="7">CGMCC 1.15931</strain>
    </source>
</reference>
<keyword evidence="4" id="KW-1133">Transmembrane helix</keyword>
<feature type="transmembrane region" description="Helical" evidence="4">
    <location>
        <begin position="129"/>
        <end position="148"/>
    </location>
</feature>
<dbReference type="Gene3D" id="3.30.450.40">
    <property type="match status" value="1"/>
</dbReference>
<keyword evidence="3" id="KW-0597">Phosphoprotein</keyword>
<dbReference type="PRINTS" id="PR00344">
    <property type="entry name" value="BCTRLSENSOR"/>
</dbReference>
<dbReference type="EMBL" id="BMKG01000022">
    <property type="protein sequence ID" value="GGC17179.1"/>
    <property type="molecule type" value="Genomic_DNA"/>
</dbReference>
<evidence type="ECO:0000256" key="4">
    <source>
        <dbReference type="SAM" id="Phobius"/>
    </source>
</evidence>
<protein>
    <recommendedName>
        <fullName evidence="2">histidine kinase</fullName>
        <ecNumber evidence="2">2.7.13.3</ecNumber>
    </recommendedName>
</protein>
<dbReference type="InterPro" id="IPR036890">
    <property type="entry name" value="HATPase_C_sf"/>
</dbReference>
<keyword evidence="6" id="KW-0418">Kinase</keyword>
<feature type="domain" description="Histidine kinase" evidence="5">
    <location>
        <begin position="485"/>
        <end position="687"/>
    </location>
</feature>
<feature type="transmembrane region" description="Helical" evidence="4">
    <location>
        <begin position="73"/>
        <end position="90"/>
    </location>
</feature>
<dbReference type="Gene3D" id="3.30.565.10">
    <property type="entry name" value="Histidine kinase-like ATPase, C-terminal domain"/>
    <property type="match status" value="1"/>
</dbReference>
<dbReference type="GO" id="GO:0016301">
    <property type="term" value="F:kinase activity"/>
    <property type="evidence" value="ECO:0007669"/>
    <property type="project" value="UniProtKB-KW"/>
</dbReference>
<dbReference type="InterPro" id="IPR029016">
    <property type="entry name" value="GAF-like_dom_sf"/>
</dbReference>
<dbReference type="SUPFAM" id="SSF55874">
    <property type="entry name" value="ATPase domain of HSP90 chaperone/DNA topoisomerase II/histidine kinase"/>
    <property type="match status" value="1"/>
</dbReference>
<dbReference type="EC" id="2.7.13.3" evidence="2"/>
<feature type="transmembrane region" description="Helical" evidence="4">
    <location>
        <begin position="264"/>
        <end position="288"/>
    </location>
</feature>
<accession>A0ABQ1L4A6</accession>
<evidence type="ECO:0000313" key="6">
    <source>
        <dbReference type="EMBL" id="GGC17179.1"/>
    </source>
</evidence>
<evidence type="ECO:0000259" key="5">
    <source>
        <dbReference type="PROSITE" id="PS50109"/>
    </source>
</evidence>
<evidence type="ECO:0000313" key="7">
    <source>
        <dbReference type="Proteomes" id="UP000622638"/>
    </source>
</evidence>
<proteinExistence type="predicted"/>
<feature type="transmembrane region" description="Helical" evidence="4">
    <location>
        <begin position="12"/>
        <end position="30"/>
    </location>
</feature>
<gene>
    <name evidence="6" type="ORF">GCM10011572_43120</name>
</gene>
<evidence type="ECO:0000256" key="2">
    <source>
        <dbReference type="ARBA" id="ARBA00012438"/>
    </source>
</evidence>
<dbReference type="InterPro" id="IPR014265">
    <property type="entry name" value="XrtA/PrsK"/>
</dbReference>
<feature type="transmembrane region" description="Helical" evidence="4">
    <location>
        <begin position="37"/>
        <end position="58"/>
    </location>
</feature>